<name>A0A5C8KQ62_9GAMM</name>
<keyword evidence="5 9" id="KW-0812">Transmembrane</keyword>
<feature type="transmembrane region" description="Helical" evidence="9">
    <location>
        <begin position="50"/>
        <end position="73"/>
    </location>
</feature>
<dbReference type="AlphaFoldDB" id="A0A5C8KQ62"/>
<evidence type="ECO:0000313" key="11">
    <source>
        <dbReference type="Proteomes" id="UP000321248"/>
    </source>
</evidence>
<dbReference type="PANTHER" id="PTHR30574">
    <property type="entry name" value="INNER MEMBRANE PROTEIN YEDE"/>
    <property type="match status" value="1"/>
</dbReference>
<keyword evidence="11" id="KW-1185">Reference proteome</keyword>
<keyword evidence="4" id="KW-0997">Cell inner membrane</keyword>
<comment type="similarity">
    <text evidence="8">Belongs to the TsuA/YedE (TC 9.B.102) family.</text>
</comment>
<keyword evidence="6 9" id="KW-1133">Transmembrane helix</keyword>
<evidence type="ECO:0000256" key="7">
    <source>
        <dbReference type="ARBA" id="ARBA00023136"/>
    </source>
</evidence>
<evidence type="ECO:0000256" key="4">
    <source>
        <dbReference type="ARBA" id="ARBA00022519"/>
    </source>
</evidence>
<dbReference type="PANTHER" id="PTHR30574:SF1">
    <property type="entry name" value="SULPHUR TRANSPORT DOMAIN-CONTAINING PROTEIN"/>
    <property type="match status" value="1"/>
</dbReference>
<keyword evidence="7 9" id="KW-0472">Membrane</keyword>
<sequence length="146" mass="14741">MPTEFTPLSALLGGALIGLAATMLLWLIGRIAGISGIVHGAITRPLSERGWRAAFVIGLVVGAGAWFALAPVAGMEVPPPREGGSLWLLLTAGFLVGLGTRVGSGCTSGHGICGLARFSPRSLVAVVTFMGVGVVTVTVVRHGLGA</sequence>
<protein>
    <submittedName>
        <fullName evidence="10">YeeE/YedE family protein</fullName>
    </submittedName>
</protein>
<comment type="subcellular location">
    <subcellularLocation>
        <location evidence="1">Cell inner membrane</location>
        <topology evidence="1">Multi-pass membrane protein</topology>
    </subcellularLocation>
</comment>
<dbReference type="GO" id="GO:0005886">
    <property type="term" value="C:plasma membrane"/>
    <property type="evidence" value="ECO:0007669"/>
    <property type="project" value="UniProtKB-SubCell"/>
</dbReference>
<keyword evidence="3" id="KW-1003">Cell membrane</keyword>
<dbReference type="RefSeq" id="WP_147891455.1">
    <property type="nucleotide sequence ID" value="NZ_VRTS01000004.1"/>
</dbReference>
<evidence type="ECO:0000256" key="5">
    <source>
        <dbReference type="ARBA" id="ARBA00022692"/>
    </source>
</evidence>
<evidence type="ECO:0000256" key="9">
    <source>
        <dbReference type="SAM" id="Phobius"/>
    </source>
</evidence>
<dbReference type="InterPro" id="IPR007272">
    <property type="entry name" value="Sulf_transp_TsuA/YedE"/>
</dbReference>
<reference evidence="10 11" key="1">
    <citation type="submission" date="2019-08" db="EMBL/GenBank/DDBJ databases">
        <authorList>
            <person name="Karlyshev A.V."/>
        </authorList>
    </citation>
    <scope>NUCLEOTIDE SEQUENCE [LARGE SCALE GENOMIC DNA]</scope>
    <source>
        <strain evidence="10 11">Alg18-2.2</strain>
    </source>
</reference>
<dbReference type="Pfam" id="PF04143">
    <property type="entry name" value="Sulf_transp"/>
    <property type="match status" value="1"/>
</dbReference>
<comment type="caution">
    <text evidence="10">The sequence shown here is derived from an EMBL/GenBank/DDBJ whole genome shotgun (WGS) entry which is preliminary data.</text>
</comment>
<dbReference type="OrthoDB" id="9814020at2"/>
<dbReference type="Proteomes" id="UP000321248">
    <property type="component" value="Unassembled WGS sequence"/>
</dbReference>
<gene>
    <name evidence="10" type="ORF">FU658_07130</name>
</gene>
<dbReference type="EMBL" id="VRTS01000004">
    <property type="protein sequence ID" value="TXK62533.1"/>
    <property type="molecule type" value="Genomic_DNA"/>
</dbReference>
<evidence type="ECO:0000256" key="6">
    <source>
        <dbReference type="ARBA" id="ARBA00022989"/>
    </source>
</evidence>
<feature type="transmembrane region" description="Helical" evidence="9">
    <location>
        <begin position="85"/>
        <end position="102"/>
    </location>
</feature>
<evidence type="ECO:0000313" key="10">
    <source>
        <dbReference type="EMBL" id="TXK62533.1"/>
    </source>
</evidence>
<evidence type="ECO:0000256" key="1">
    <source>
        <dbReference type="ARBA" id="ARBA00004429"/>
    </source>
</evidence>
<proteinExistence type="inferred from homology"/>
<evidence type="ECO:0000256" key="3">
    <source>
        <dbReference type="ARBA" id="ARBA00022475"/>
    </source>
</evidence>
<accession>A0A5C8KQ62</accession>
<feature type="transmembrane region" description="Helical" evidence="9">
    <location>
        <begin position="6"/>
        <end position="29"/>
    </location>
</feature>
<keyword evidence="2" id="KW-0813">Transport</keyword>
<evidence type="ECO:0000256" key="8">
    <source>
        <dbReference type="ARBA" id="ARBA00035655"/>
    </source>
</evidence>
<feature type="transmembrane region" description="Helical" evidence="9">
    <location>
        <begin position="123"/>
        <end position="144"/>
    </location>
</feature>
<evidence type="ECO:0000256" key="2">
    <source>
        <dbReference type="ARBA" id="ARBA00022448"/>
    </source>
</evidence>
<organism evidence="10 11">
    <name type="scientific">Alkalisalibacterium limincola</name>
    <dbReference type="NCBI Taxonomy" id="2699169"/>
    <lineage>
        <taxon>Bacteria</taxon>
        <taxon>Pseudomonadati</taxon>
        <taxon>Pseudomonadota</taxon>
        <taxon>Gammaproteobacteria</taxon>
        <taxon>Lysobacterales</taxon>
        <taxon>Lysobacteraceae</taxon>
        <taxon>Alkalisalibacterium</taxon>
    </lineage>
</organism>